<dbReference type="PANTHER" id="PTHR20842">
    <property type="entry name" value="PROTEASE S51 ALPHA-ASPARTYL DIPEPTIDASE"/>
    <property type="match status" value="1"/>
</dbReference>
<proteinExistence type="inferred from homology"/>
<protein>
    <submittedName>
        <fullName evidence="5">Type 1 glutamine amidotransferase-like domain-containing protein</fullName>
    </submittedName>
</protein>
<keyword evidence="3" id="KW-0378">Hydrolase</keyword>
<dbReference type="EMBL" id="WWVW01000042">
    <property type="protein sequence ID" value="MZL78835.1"/>
    <property type="molecule type" value="Genomic_DNA"/>
</dbReference>
<dbReference type="Proteomes" id="UP000452293">
    <property type="component" value="Unassembled WGS sequence"/>
</dbReference>
<dbReference type="SUPFAM" id="SSF52317">
    <property type="entry name" value="Class I glutamine amidotransferase-like"/>
    <property type="match status" value="1"/>
</dbReference>
<dbReference type="InterPro" id="IPR005320">
    <property type="entry name" value="Peptidase_S51"/>
</dbReference>
<dbReference type="Pfam" id="PF03575">
    <property type="entry name" value="Peptidase_S51"/>
    <property type="match status" value="1"/>
</dbReference>
<evidence type="ECO:0000256" key="3">
    <source>
        <dbReference type="ARBA" id="ARBA00022801"/>
    </source>
</evidence>
<evidence type="ECO:0000256" key="1">
    <source>
        <dbReference type="ARBA" id="ARBA00006534"/>
    </source>
</evidence>
<dbReference type="Gene3D" id="3.40.50.880">
    <property type="match status" value="1"/>
</dbReference>
<keyword evidence="4" id="KW-0720">Serine protease</keyword>
<evidence type="ECO:0000313" key="5">
    <source>
        <dbReference type="EMBL" id="MZL78835.1"/>
    </source>
</evidence>
<keyword evidence="2" id="KW-0645">Protease</keyword>
<evidence type="ECO:0000256" key="4">
    <source>
        <dbReference type="ARBA" id="ARBA00022825"/>
    </source>
</evidence>
<comment type="similarity">
    <text evidence="1">Belongs to the peptidase S51 family.</text>
</comment>
<evidence type="ECO:0000313" key="6">
    <source>
        <dbReference type="Proteomes" id="UP000452293"/>
    </source>
</evidence>
<reference evidence="5 6" key="1">
    <citation type="journal article" date="2019" name="Nat. Med.">
        <title>A library of human gut bacterial isolates paired with longitudinal multiomics data enables mechanistic microbiome research.</title>
        <authorList>
            <person name="Poyet M."/>
            <person name="Groussin M."/>
            <person name="Gibbons S.M."/>
            <person name="Avila-Pacheco J."/>
            <person name="Jiang X."/>
            <person name="Kearney S.M."/>
            <person name="Perrotta A.R."/>
            <person name="Berdy B."/>
            <person name="Zhao S."/>
            <person name="Lieberman T.D."/>
            <person name="Swanson P.K."/>
            <person name="Smith M."/>
            <person name="Roesemann S."/>
            <person name="Alexander J.E."/>
            <person name="Rich S.A."/>
            <person name="Livny J."/>
            <person name="Vlamakis H."/>
            <person name="Clish C."/>
            <person name="Bullock K."/>
            <person name="Deik A."/>
            <person name="Scott J."/>
            <person name="Pierce K.A."/>
            <person name="Xavier R.J."/>
            <person name="Alm E.J."/>
        </authorList>
    </citation>
    <scope>NUCLEOTIDE SEQUENCE [LARGE SCALE GENOMIC DNA]</scope>
    <source>
        <strain evidence="5 6">BIOML-A1</strain>
    </source>
</reference>
<sequence length="196" mass="22403">MGDRLIHRAISDMGDRENKKILLVDIKKYRITEKLKDVCISMGFEKSNIFVTSEAEAGDFPDFFEYYYVTAGNTFEILKEIRIKKLAGLIKRSMLENNATYIGSSAGAMLAGIDVCLALDFDRDTEDLDDYRALSLFNGTVIPHYSKADLRRYIKNTDSDVLAGYDKIYSVNDNEALIGEFEKNRNVDFQRFSITR</sequence>
<dbReference type="PANTHER" id="PTHR20842:SF0">
    <property type="entry name" value="ALPHA-ASPARTYL DIPEPTIDASE"/>
    <property type="match status" value="1"/>
</dbReference>
<comment type="caution">
    <text evidence="5">The sequence shown here is derived from an EMBL/GenBank/DDBJ whole genome shotgun (WGS) entry which is preliminary data.</text>
</comment>
<evidence type="ECO:0000256" key="2">
    <source>
        <dbReference type="ARBA" id="ARBA00022670"/>
    </source>
</evidence>
<keyword evidence="6" id="KW-1185">Reference proteome</keyword>
<gene>
    <name evidence="5" type="ORF">GT718_16100</name>
</gene>
<accession>A0ABW9X729</accession>
<dbReference type="InterPro" id="IPR029062">
    <property type="entry name" value="Class_I_gatase-like"/>
</dbReference>
<organism evidence="5 6">
    <name type="scientific">Blautia massiliensis</name>
    <name type="common">ex Durand et al. 2017</name>
    <dbReference type="NCBI Taxonomy" id="1737424"/>
    <lineage>
        <taxon>Bacteria</taxon>
        <taxon>Bacillati</taxon>
        <taxon>Bacillota</taxon>
        <taxon>Clostridia</taxon>
        <taxon>Lachnospirales</taxon>
        <taxon>Lachnospiraceae</taxon>
        <taxon>Blautia</taxon>
    </lineage>
</organism>
<name>A0ABW9X729_9FIRM</name>